<proteinExistence type="predicted"/>
<evidence type="ECO:0000313" key="3">
    <source>
        <dbReference type="Proteomes" id="UP001222932"/>
    </source>
</evidence>
<reference evidence="2" key="2">
    <citation type="submission" date="2023-06" db="EMBL/GenBank/DDBJ databases">
        <authorList>
            <person name="Kobayashi Y."/>
            <person name="Kayamori A."/>
            <person name="Aoki K."/>
            <person name="Shiwa Y."/>
            <person name="Fujita N."/>
            <person name="Sugita T."/>
            <person name="Iwasaki W."/>
            <person name="Tanaka N."/>
            <person name="Takashima M."/>
        </authorList>
    </citation>
    <scope>NUCLEOTIDE SEQUENCE</scope>
    <source>
        <strain evidence="2">HIS016</strain>
    </source>
</reference>
<feature type="compositionally biased region" description="Polar residues" evidence="1">
    <location>
        <begin position="66"/>
        <end position="75"/>
    </location>
</feature>
<evidence type="ECO:0000256" key="1">
    <source>
        <dbReference type="SAM" id="MobiDB-lite"/>
    </source>
</evidence>
<reference evidence="2" key="1">
    <citation type="journal article" date="2023" name="BMC Genomics">
        <title>Chromosome-level genome assemblies of Cutaneotrichosporon spp. (Trichosporonales, Basidiomycota) reveal imbalanced evolution between nucleotide sequences and chromosome synteny.</title>
        <authorList>
            <person name="Kobayashi Y."/>
            <person name="Kayamori A."/>
            <person name="Aoki K."/>
            <person name="Shiwa Y."/>
            <person name="Matsutani M."/>
            <person name="Fujita N."/>
            <person name="Sugita T."/>
            <person name="Iwasaki W."/>
            <person name="Tanaka N."/>
            <person name="Takashima M."/>
        </authorList>
    </citation>
    <scope>NUCLEOTIDE SEQUENCE</scope>
    <source>
        <strain evidence="2">HIS016</strain>
    </source>
</reference>
<evidence type="ECO:0000313" key="2">
    <source>
        <dbReference type="EMBL" id="GMK56431.1"/>
    </source>
</evidence>
<name>A0AAD3TTX7_9TREE</name>
<feature type="region of interest" description="Disordered" evidence="1">
    <location>
        <begin position="1"/>
        <end position="23"/>
    </location>
</feature>
<dbReference type="EMBL" id="BTCM01000003">
    <property type="protein sequence ID" value="GMK56431.1"/>
    <property type="molecule type" value="Genomic_DNA"/>
</dbReference>
<sequence>MRVPGSPKPRTASPNRPQRQHLRPLLLANRARTTITLPKPTFHRAVISSPSNYKMTKSAVDHSKQIFGSGSSIPTKPNPAIDPKPQADDAIPEIKVTPPVQNPNPTGDPSSASGAPLAGFQVPERSSSLGATETPHLPATRNKPGEEDPRFLAPHYVPPCPPIPPRNSPWHTKPCPVYVPRPVIPLAPHSARRAGHSWDINFMPTTLQPGSQQPITDLSRKGIADHHNEEIGQAL</sequence>
<protein>
    <submittedName>
        <fullName evidence="2">Uncharacterized protein</fullName>
    </submittedName>
</protein>
<feature type="compositionally biased region" description="Polar residues" evidence="1">
    <location>
        <begin position="103"/>
        <end position="113"/>
    </location>
</feature>
<organism evidence="2 3">
    <name type="scientific">Cutaneotrichosporon spelunceum</name>
    <dbReference type="NCBI Taxonomy" id="1672016"/>
    <lineage>
        <taxon>Eukaryota</taxon>
        <taxon>Fungi</taxon>
        <taxon>Dikarya</taxon>
        <taxon>Basidiomycota</taxon>
        <taxon>Agaricomycotina</taxon>
        <taxon>Tremellomycetes</taxon>
        <taxon>Trichosporonales</taxon>
        <taxon>Trichosporonaceae</taxon>
        <taxon>Cutaneotrichosporon</taxon>
    </lineage>
</organism>
<dbReference type="Proteomes" id="UP001222932">
    <property type="component" value="Unassembled WGS sequence"/>
</dbReference>
<dbReference type="AlphaFoldDB" id="A0AAD3TTX7"/>
<accession>A0AAD3TTX7</accession>
<keyword evidence="3" id="KW-1185">Reference proteome</keyword>
<feature type="region of interest" description="Disordered" evidence="1">
    <location>
        <begin position="65"/>
        <end position="151"/>
    </location>
</feature>
<gene>
    <name evidence="2" type="ORF">CspeluHIS016_0302710</name>
</gene>
<comment type="caution">
    <text evidence="2">The sequence shown here is derived from an EMBL/GenBank/DDBJ whole genome shotgun (WGS) entry which is preliminary data.</text>
</comment>